<name>A0A9P5T984_9AGAM</name>
<dbReference type="Proteomes" id="UP000759537">
    <property type="component" value="Unassembled WGS sequence"/>
</dbReference>
<evidence type="ECO:0000313" key="1">
    <source>
        <dbReference type="EMBL" id="KAF8479719.1"/>
    </source>
</evidence>
<protein>
    <submittedName>
        <fullName evidence="1">Uncharacterized protein</fullName>
    </submittedName>
</protein>
<organism evidence="1 2">
    <name type="scientific">Russula ochroleuca</name>
    <dbReference type="NCBI Taxonomy" id="152965"/>
    <lineage>
        <taxon>Eukaryota</taxon>
        <taxon>Fungi</taxon>
        <taxon>Dikarya</taxon>
        <taxon>Basidiomycota</taxon>
        <taxon>Agaricomycotina</taxon>
        <taxon>Agaricomycetes</taxon>
        <taxon>Russulales</taxon>
        <taxon>Russulaceae</taxon>
        <taxon>Russula</taxon>
    </lineage>
</organism>
<dbReference type="AlphaFoldDB" id="A0A9P5T984"/>
<reference evidence="1" key="2">
    <citation type="journal article" date="2020" name="Nat. Commun.">
        <title>Large-scale genome sequencing of mycorrhizal fungi provides insights into the early evolution of symbiotic traits.</title>
        <authorList>
            <person name="Miyauchi S."/>
            <person name="Kiss E."/>
            <person name="Kuo A."/>
            <person name="Drula E."/>
            <person name="Kohler A."/>
            <person name="Sanchez-Garcia M."/>
            <person name="Morin E."/>
            <person name="Andreopoulos B."/>
            <person name="Barry K.W."/>
            <person name="Bonito G."/>
            <person name="Buee M."/>
            <person name="Carver A."/>
            <person name="Chen C."/>
            <person name="Cichocki N."/>
            <person name="Clum A."/>
            <person name="Culley D."/>
            <person name="Crous P.W."/>
            <person name="Fauchery L."/>
            <person name="Girlanda M."/>
            <person name="Hayes R.D."/>
            <person name="Keri Z."/>
            <person name="LaButti K."/>
            <person name="Lipzen A."/>
            <person name="Lombard V."/>
            <person name="Magnuson J."/>
            <person name="Maillard F."/>
            <person name="Murat C."/>
            <person name="Nolan M."/>
            <person name="Ohm R.A."/>
            <person name="Pangilinan J."/>
            <person name="Pereira M.F."/>
            <person name="Perotto S."/>
            <person name="Peter M."/>
            <person name="Pfister S."/>
            <person name="Riley R."/>
            <person name="Sitrit Y."/>
            <person name="Stielow J.B."/>
            <person name="Szollosi G."/>
            <person name="Zifcakova L."/>
            <person name="Stursova M."/>
            <person name="Spatafora J.W."/>
            <person name="Tedersoo L."/>
            <person name="Vaario L.M."/>
            <person name="Yamada A."/>
            <person name="Yan M."/>
            <person name="Wang P."/>
            <person name="Xu J."/>
            <person name="Bruns T."/>
            <person name="Baldrian P."/>
            <person name="Vilgalys R."/>
            <person name="Dunand C."/>
            <person name="Henrissat B."/>
            <person name="Grigoriev I.V."/>
            <person name="Hibbett D."/>
            <person name="Nagy L.G."/>
            <person name="Martin F.M."/>
        </authorList>
    </citation>
    <scope>NUCLEOTIDE SEQUENCE</scope>
    <source>
        <strain evidence="1">Prilba</strain>
    </source>
</reference>
<gene>
    <name evidence="1" type="ORF">DFH94DRAFT_494038</name>
</gene>
<dbReference type="EMBL" id="WHVB01000009">
    <property type="protein sequence ID" value="KAF8479719.1"/>
    <property type="molecule type" value="Genomic_DNA"/>
</dbReference>
<keyword evidence="2" id="KW-1185">Reference proteome</keyword>
<comment type="caution">
    <text evidence="1">The sequence shown here is derived from an EMBL/GenBank/DDBJ whole genome shotgun (WGS) entry which is preliminary data.</text>
</comment>
<reference evidence="1" key="1">
    <citation type="submission" date="2019-10" db="EMBL/GenBank/DDBJ databases">
        <authorList>
            <consortium name="DOE Joint Genome Institute"/>
            <person name="Kuo A."/>
            <person name="Miyauchi S."/>
            <person name="Kiss E."/>
            <person name="Drula E."/>
            <person name="Kohler A."/>
            <person name="Sanchez-Garcia M."/>
            <person name="Andreopoulos B."/>
            <person name="Barry K.W."/>
            <person name="Bonito G."/>
            <person name="Buee M."/>
            <person name="Carver A."/>
            <person name="Chen C."/>
            <person name="Cichocki N."/>
            <person name="Clum A."/>
            <person name="Culley D."/>
            <person name="Crous P.W."/>
            <person name="Fauchery L."/>
            <person name="Girlanda M."/>
            <person name="Hayes R."/>
            <person name="Keri Z."/>
            <person name="LaButti K."/>
            <person name="Lipzen A."/>
            <person name="Lombard V."/>
            <person name="Magnuson J."/>
            <person name="Maillard F."/>
            <person name="Morin E."/>
            <person name="Murat C."/>
            <person name="Nolan M."/>
            <person name="Ohm R."/>
            <person name="Pangilinan J."/>
            <person name="Pereira M."/>
            <person name="Perotto S."/>
            <person name="Peter M."/>
            <person name="Riley R."/>
            <person name="Sitrit Y."/>
            <person name="Stielow B."/>
            <person name="Szollosi G."/>
            <person name="Zifcakova L."/>
            <person name="Stursova M."/>
            <person name="Spatafora J.W."/>
            <person name="Tedersoo L."/>
            <person name="Vaario L.-M."/>
            <person name="Yamada A."/>
            <person name="Yan M."/>
            <person name="Wang P."/>
            <person name="Xu J."/>
            <person name="Bruns T."/>
            <person name="Baldrian P."/>
            <person name="Vilgalys R."/>
            <person name="Henrissat B."/>
            <person name="Grigoriev I.V."/>
            <person name="Hibbett D."/>
            <person name="Nagy L.G."/>
            <person name="Martin F.M."/>
        </authorList>
    </citation>
    <scope>NUCLEOTIDE SEQUENCE</scope>
    <source>
        <strain evidence="1">Prilba</strain>
    </source>
</reference>
<evidence type="ECO:0000313" key="2">
    <source>
        <dbReference type="Proteomes" id="UP000759537"/>
    </source>
</evidence>
<accession>A0A9P5T984</accession>
<proteinExistence type="predicted"/>
<sequence length="129" mass="14284">MVRDKGGRLRVPWCLTWCLLCSQSFPQRRRCHSQTTDALKVTSIDAVPSSSTGTFVVTIPWNWRMMGHRGCPPASNLLYADAGGIRVCSLSAITVPELQAIFFRYPSCRLHLHSEAQTYKGPSLGRGGC</sequence>